<dbReference type="GO" id="GO:0051537">
    <property type="term" value="F:2 iron, 2 sulfur cluster binding"/>
    <property type="evidence" value="ECO:0007669"/>
    <property type="project" value="InterPro"/>
</dbReference>
<protein>
    <submittedName>
        <fullName evidence="2">Ring-hydroxylating dioxygenase</fullName>
    </submittedName>
</protein>
<dbReference type="SUPFAM" id="SSF55961">
    <property type="entry name" value="Bet v1-like"/>
    <property type="match status" value="1"/>
</dbReference>
<proteinExistence type="predicted"/>
<dbReference type="Gene3D" id="3.90.380.10">
    <property type="entry name" value="Naphthalene 1,2-dioxygenase Alpha Subunit, Chain A, domain 1"/>
    <property type="match status" value="1"/>
</dbReference>
<sequence length="150" mass="16646">VDNVWDFYHGAITHASAMMAGHGRRAPSIGGSFTSKQTFVPGEYGHVLSGPADRWSRNDSSWMVRTNWQDRPGVRELLGPVGIKATGHPHIFPNMWIAFPGVGQISLRLPKGPTKTEVWWFSLVDSSLEQSEQDRVVRQATSHFGPSGMF</sequence>
<name>B2DDB0_9ZZZZ</name>
<dbReference type="EMBL" id="AB372884">
    <property type="protein sequence ID" value="BAG30842.1"/>
    <property type="molecule type" value="Genomic_DNA"/>
</dbReference>
<accession>B2DDB0</accession>
<evidence type="ECO:0000259" key="1">
    <source>
        <dbReference type="Pfam" id="PF00848"/>
    </source>
</evidence>
<dbReference type="InterPro" id="IPR015879">
    <property type="entry name" value="Ring_hydroxy_dOase_asu_C_dom"/>
</dbReference>
<dbReference type="Pfam" id="PF00848">
    <property type="entry name" value="Ring_hydroxyl_A"/>
    <property type="match status" value="1"/>
</dbReference>
<organism evidence="2">
    <name type="scientific">uncultured organism</name>
    <dbReference type="NCBI Taxonomy" id="155900"/>
    <lineage>
        <taxon>unclassified sequences</taxon>
        <taxon>environmental samples</taxon>
    </lineage>
</organism>
<evidence type="ECO:0000313" key="2">
    <source>
        <dbReference type="EMBL" id="BAG30842.1"/>
    </source>
</evidence>
<feature type="non-terminal residue" evidence="2">
    <location>
        <position position="150"/>
    </location>
</feature>
<feature type="non-terminal residue" evidence="2">
    <location>
        <position position="1"/>
    </location>
</feature>
<keyword evidence="2" id="KW-0223">Dioxygenase</keyword>
<keyword evidence="2" id="KW-0560">Oxidoreductase</keyword>
<dbReference type="GO" id="GO:0005506">
    <property type="term" value="F:iron ion binding"/>
    <property type="evidence" value="ECO:0007669"/>
    <property type="project" value="InterPro"/>
</dbReference>
<dbReference type="AlphaFoldDB" id="B2DDB0"/>
<reference evidence="2" key="1">
    <citation type="submission" date="2007-12" db="EMBL/GenBank/DDBJ databases">
        <title>Diversity of ring-hydroxylating dioxygenase genes in coniferous forest soil.</title>
        <authorList>
            <person name="Kawaura K."/>
            <person name="Otsuka S."/>
            <person name="Nishiyama M."/>
            <person name="Senoo K."/>
        </authorList>
    </citation>
    <scope>NUCLEOTIDE SEQUENCE</scope>
</reference>
<dbReference type="GO" id="GO:0051213">
    <property type="term" value="F:dioxygenase activity"/>
    <property type="evidence" value="ECO:0007669"/>
    <property type="project" value="UniProtKB-KW"/>
</dbReference>
<feature type="domain" description="Aromatic-ring-hydroxylating dioxygenase alpha subunit C-terminal" evidence="1">
    <location>
        <begin position="2"/>
        <end position="139"/>
    </location>
</feature>